<feature type="compositionally biased region" description="Basic and acidic residues" evidence="8">
    <location>
        <begin position="61"/>
        <end position="72"/>
    </location>
</feature>
<protein>
    <submittedName>
        <fullName evidence="11">T-cell leukemia homeobox protein 3-like</fullName>
    </submittedName>
</protein>
<dbReference type="GeneID" id="111137489"/>
<dbReference type="FunFam" id="1.10.10.60:FF:000040">
    <property type="entry name" value="T-cell leukemia homeobox protein 3"/>
    <property type="match status" value="1"/>
</dbReference>
<dbReference type="InterPro" id="IPR001356">
    <property type="entry name" value="HD"/>
</dbReference>
<feature type="region of interest" description="Disordered" evidence="8">
    <location>
        <begin position="1"/>
        <end position="32"/>
    </location>
</feature>
<evidence type="ECO:0000313" key="10">
    <source>
        <dbReference type="Proteomes" id="UP000694844"/>
    </source>
</evidence>
<dbReference type="GO" id="GO:0005634">
    <property type="term" value="C:nucleus"/>
    <property type="evidence" value="ECO:0007669"/>
    <property type="project" value="UniProtKB-SubCell"/>
</dbReference>
<dbReference type="Pfam" id="PF00046">
    <property type="entry name" value="Homeodomain"/>
    <property type="match status" value="1"/>
</dbReference>
<evidence type="ECO:0000256" key="3">
    <source>
        <dbReference type="ARBA" id="ARBA00023125"/>
    </source>
</evidence>
<dbReference type="SMART" id="SM00389">
    <property type="entry name" value="HOX"/>
    <property type="match status" value="1"/>
</dbReference>
<name>A0A8B8EXC4_CRAVI</name>
<organism evidence="10 11">
    <name type="scientific">Crassostrea virginica</name>
    <name type="common">Eastern oyster</name>
    <dbReference type="NCBI Taxonomy" id="6565"/>
    <lineage>
        <taxon>Eukaryota</taxon>
        <taxon>Metazoa</taxon>
        <taxon>Spiralia</taxon>
        <taxon>Lophotrochozoa</taxon>
        <taxon>Mollusca</taxon>
        <taxon>Bivalvia</taxon>
        <taxon>Autobranchia</taxon>
        <taxon>Pteriomorphia</taxon>
        <taxon>Ostreida</taxon>
        <taxon>Ostreoidea</taxon>
        <taxon>Ostreidae</taxon>
        <taxon>Crassostrea</taxon>
    </lineage>
</organism>
<dbReference type="GO" id="GO:0000981">
    <property type="term" value="F:DNA-binding transcription factor activity, RNA polymerase II-specific"/>
    <property type="evidence" value="ECO:0007669"/>
    <property type="project" value="InterPro"/>
</dbReference>
<keyword evidence="5 6" id="KW-0539">Nucleus</keyword>
<feature type="domain" description="Homeobox" evidence="9">
    <location>
        <begin position="147"/>
        <end position="207"/>
    </location>
</feature>
<evidence type="ECO:0000256" key="2">
    <source>
        <dbReference type="ARBA" id="ARBA00022473"/>
    </source>
</evidence>
<dbReference type="InterPro" id="IPR017970">
    <property type="entry name" value="Homeobox_CS"/>
</dbReference>
<evidence type="ECO:0000256" key="7">
    <source>
        <dbReference type="RuleBase" id="RU000682"/>
    </source>
</evidence>
<evidence type="ECO:0000256" key="5">
    <source>
        <dbReference type="ARBA" id="ARBA00023242"/>
    </source>
</evidence>
<dbReference type="CDD" id="cd00086">
    <property type="entry name" value="homeodomain"/>
    <property type="match status" value="1"/>
</dbReference>
<feature type="region of interest" description="Disordered" evidence="8">
    <location>
        <begin position="45"/>
        <end position="72"/>
    </location>
</feature>
<dbReference type="PANTHER" id="PTHR45921:SF6">
    <property type="entry name" value="C15"/>
    <property type="match status" value="1"/>
</dbReference>
<feature type="DNA-binding region" description="Homeobox" evidence="6">
    <location>
        <begin position="149"/>
        <end position="208"/>
    </location>
</feature>
<dbReference type="GO" id="GO:0000978">
    <property type="term" value="F:RNA polymerase II cis-regulatory region sequence-specific DNA binding"/>
    <property type="evidence" value="ECO:0007669"/>
    <property type="project" value="TreeGrafter"/>
</dbReference>
<comment type="subcellular location">
    <subcellularLocation>
        <location evidence="1 6 7">Nucleus</location>
    </subcellularLocation>
</comment>
<sequence length="263" mass="30205">MDAEKDRMSPAMVEKSKSDVSNNRELSKPTPKLSFGISRILSNLGEKSESVDSDSDSNDDPETREQVVSHEKQVGHCPIFPTPLLPGALSTPPVGYCGYSSQLSIHRPHPIIPMLTSYGISGWLDMRRDRFGVTRRIGHPYQNRTPPKRKKPRTSFSRLQIMELEKRFHRQKYLASAERSTLAKALKMTDAQVKTWFQNRRTKWRRQTAEEREAERQAANRLMLSLQNEANKTIYDVRDPLCMSNSSLHALQNLQPWIDENSQ</sequence>
<feature type="compositionally biased region" description="Basic and acidic residues" evidence="8">
    <location>
        <begin position="1"/>
        <end position="18"/>
    </location>
</feature>
<reference evidence="11" key="1">
    <citation type="submission" date="2025-08" db="UniProtKB">
        <authorList>
            <consortium name="RefSeq"/>
        </authorList>
    </citation>
    <scope>IDENTIFICATION</scope>
    <source>
        <tissue evidence="11">Whole sample</tissue>
    </source>
</reference>
<dbReference type="OrthoDB" id="6159439at2759"/>
<keyword evidence="10" id="KW-1185">Reference proteome</keyword>
<evidence type="ECO:0000256" key="1">
    <source>
        <dbReference type="ARBA" id="ARBA00004123"/>
    </source>
</evidence>
<dbReference type="PROSITE" id="PS00027">
    <property type="entry name" value="HOMEOBOX_1"/>
    <property type="match status" value="1"/>
</dbReference>
<evidence type="ECO:0000256" key="6">
    <source>
        <dbReference type="PROSITE-ProRule" id="PRU00108"/>
    </source>
</evidence>
<dbReference type="PANTHER" id="PTHR45921">
    <property type="entry name" value="IP01054P"/>
    <property type="match status" value="1"/>
</dbReference>
<keyword evidence="2" id="KW-0217">Developmental protein</keyword>
<dbReference type="InterPro" id="IPR042247">
    <property type="entry name" value="TLX1/2/3"/>
</dbReference>
<evidence type="ECO:0000259" key="9">
    <source>
        <dbReference type="PROSITE" id="PS50071"/>
    </source>
</evidence>
<gene>
    <name evidence="11" type="primary">LOC111137489</name>
</gene>
<dbReference type="Proteomes" id="UP000694844">
    <property type="component" value="Chromosome 5"/>
</dbReference>
<dbReference type="GO" id="GO:0048513">
    <property type="term" value="P:animal organ development"/>
    <property type="evidence" value="ECO:0007669"/>
    <property type="project" value="TreeGrafter"/>
</dbReference>
<dbReference type="RefSeq" id="XP_022344665.1">
    <property type="nucleotide sequence ID" value="XM_022488957.1"/>
</dbReference>
<dbReference type="KEGG" id="cvn:111137489"/>
<evidence type="ECO:0000313" key="11">
    <source>
        <dbReference type="RefSeq" id="XP_022344665.1"/>
    </source>
</evidence>
<dbReference type="InterPro" id="IPR009057">
    <property type="entry name" value="Homeodomain-like_sf"/>
</dbReference>
<dbReference type="SUPFAM" id="SSF46689">
    <property type="entry name" value="Homeodomain-like"/>
    <property type="match status" value="1"/>
</dbReference>
<dbReference type="Gene3D" id="1.10.10.60">
    <property type="entry name" value="Homeodomain-like"/>
    <property type="match status" value="1"/>
</dbReference>
<dbReference type="PRINTS" id="PR00024">
    <property type="entry name" value="HOMEOBOX"/>
</dbReference>
<proteinExistence type="predicted"/>
<accession>A0A8B8EXC4</accession>
<dbReference type="InterPro" id="IPR020479">
    <property type="entry name" value="HD_metazoa"/>
</dbReference>
<evidence type="ECO:0000256" key="4">
    <source>
        <dbReference type="ARBA" id="ARBA00023155"/>
    </source>
</evidence>
<keyword evidence="4 6" id="KW-0371">Homeobox</keyword>
<evidence type="ECO:0000256" key="8">
    <source>
        <dbReference type="SAM" id="MobiDB-lite"/>
    </source>
</evidence>
<feature type="compositionally biased region" description="Acidic residues" evidence="8">
    <location>
        <begin position="51"/>
        <end position="60"/>
    </location>
</feature>
<keyword evidence="3 6" id="KW-0238">DNA-binding</keyword>
<dbReference type="AlphaFoldDB" id="A0A8B8EXC4"/>
<dbReference type="PROSITE" id="PS50071">
    <property type="entry name" value="HOMEOBOX_2"/>
    <property type="match status" value="1"/>
</dbReference>